<dbReference type="GO" id="GO:0032259">
    <property type="term" value="P:methylation"/>
    <property type="evidence" value="ECO:0007669"/>
    <property type="project" value="UniProtKB-KW"/>
</dbReference>
<dbReference type="AlphaFoldDB" id="A0A7J6U6T0"/>
<reference evidence="5 6" key="1">
    <citation type="submission" date="2020-04" db="EMBL/GenBank/DDBJ databases">
        <title>Perkinsus olseni comparative genomics.</title>
        <authorList>
            <person name="Bogema D.R."/>
        </authorList>
    </citation>
    <scope>NUCLEOTIDE SEQUENCE [LARGE SCALE GENOMIC DNA]</scope>
    <source>
        <strain evidence="5">ATCC PRA-205</strain>
    </source>
</reference>
<dbReference type="InterPro" id="IPR001214">
    <property type="entry name" value="SET_dom"/>
</dbReference>
<gene>
    <name evidence="5" type="primary">SMYD5_2</name>
    <name evidence="5" type="ORF">FOZ62_025061</name>
</gene>
<dbReference type="GO" id="GO:0042799">
    <property type="term" value="F:histone H4K20 methyltransferase activity"/>
    <property type="evidence" value="ECO:0007669"/>
    <property type="project" value="TreeGrafter"/>
</dbReference>
<name>A0A7J6U6T0_PEROL</name>
<keyword evidence="1" id="KW-0489">Methyltransferase</keyword>
<dbReference type="InterPro" id="IPR046341">
    <property type="entry name" value="SET_dom_sf"/>
</dbReference>
<dbReference type="PROSITE" id="PS50280">
    <property type="entry name" value="SET"/>
    <property type="match status" value="1"/>
</dbReference>
<dbReference type="PANTHER" id="PTHR46402:SF2">
    <property type="entry name" value="HISTONE-LYSINE N-TRIMETHYLTRANSFERASE SMYD5"/>
    <property type="match status" value="1"/>
</dbReference>
<evidence type="ECO:0000313" key="6">
    <source>
        <dbReference type="Proteomes" id="UP000574390"/>
    </source>
</evidence>
<evidence type="ECO:0000256" key="3">
    <source>
        <dbReference type="ARBA" id="ARBA00022691"/>
    </source>
</evidence>
<dbReference type="CDD" id="cd20071">
    <property type="entry name" value="SET_SMYD"/>
    <property type="match status" value="1"/>
</dbReference>
<dbReference type="Proteomes" id="UP000574390">
    <property type="component" value="Unassembled WGS sequence"/>
</dbReference>
<dbReference type="EMBL" id="JABANM010002101">
    <property type="protein sequence ID" value="KAF4753138.1"/>
    <property type="molecule type" value="Genomic_DNA"/>
</dbReference>
<accession>A0A7J6U6T0</accession>
<organism evidence="5 6">
    <name type="scientific">Perkinsus olseni</name>
    <name type="common">Perkinsus atlanticus</name>
    <dbReference type="NCBI Taxonomy" id="32597"/>
    <lineage>
        <taxon>Eukaryota</taxon>
        <taxon>Sar</taxon>
        <taxon>Alveolata</taxon>
        <taxon>Perkinsozoa</taxon>
        <taxon>Perkinsea</taxon>
        <taxon>Perkinsida</taxon>
        <taxon>Perkinsidae</taxon>
        <taxon>Perkinsus</taxon>
    </lineage>
</organism>
<comment type="caution">
    <text evidence="5">The sequence shown here is derived from an EMBL/GenBank/DDBJ whole genome shotgun (WGS) entry which is preliminary data.</text>
</comment>
<feature type="domain" description="SET" evidence="4">
    <location>
        <begin position="35"/>
        <end position="370"/>
    </location>
</feature>
<dbReference type="Pfam" id="PF00856">
    <property type="entry name" value="SET"/>
    <property type="match status" value="1"/>
</dbReference>
<dbReference type="Gene3D" id="2.170.270.10">
    <property type="entry name" value="SET domain"/>
    <property type="match status" value="1"/>
</dbReference>
<sequence>MQHSVCLLSRCELMGHADLPRLFQEWQRRHPEDYGALSLRKSTACSGLGVFATTDVAGGDILYEDRHPLVSMQFAYSRYSGAVCCQHCLCSIGKLSEAFDHVLDLKNMSLEEDFPTLGADIIWLDSLMQCPACIPCSCGEVQYCSEDCRRLAEPGHARLCANAEIRHGLQDLALKYNEFFMLAAQAASIMVSRVQESHWTVERALSEFLSFSSGPVLAKTDGGVQESYDLVIDLFPDDELAEFRERFTIDEYIRLLGVFEVNNMLINYDHPSVDLLQATLRCPRGVALSQNVEWVRLVELIRRLVPYDDECAASLSPFPEVLGSGLYRGVALTNHSCSPNAEASFGTSRSLQVKALKALRAGDEVLQSYIDGNLPLVERQTKLREAYGFTCRCWKCRQNALAELHQRHGSLSQ</sequence>
<dbReference type="SUPFAM" id="SSF82199">
    <property type="entry name" value="SET domain"/>
    <property type="match status" value="1"/>
</dbReference>
<evidence type="ECO:0000313" key="5">
    <source>
        <dbReference type="EMBL" id="KAF4753138.1"/>
    </source>
</evidence>
<dbReference type="PANTHER" id="PTHR46402">
    <property type="entry name" value="SET AND MYND DOMAIN-CONTAINING PROTEIN 5"/>
    <property type="match status" value="1"/>
</dbReference>
<evidence type="ECO:0000259" key="4">
    <source>
        <dbReference type="PROSITE" id="PS50280"/>
    </source>
</evidence>
<evidence type="ECO:0000256" key="1">
    <source>
        <dbReference type="ARBA" id="ARBA00022603"/>
    </source>
</evidence>
<keyword evidence="2" id="KW-0808">Transferase</keyword>
<proteinExistence type="predicted"/>
<keyword evidence="3" id="KW-0949">S-adenosyl-L-methionine</keyword>
<evidence type="ECO:0000256" key="2">
    <source>
        <dbReference type="ARBA" id="ARBA00022679"/>
    </source>
</evidence>
<protein>
    <submittedName>
        <fullName evidence="5">SET and MYND domain-containing protein 5</fullName>
    </submittedName>
</protein>
<dbReference type="GO" id="GO:0045814">
    <property type="term" value="P:negative regulation of gene expression, epigenetic"/>
    <property type="evidence" value="ECO:0007669"/>
    <property type="project" value="TreeGrafter"/>
</dbReference>